<keyword evidence="1" id="KW-0472">Membrane</keyword>
<gene>
    <name evidence="2" type="ORF">PRVXH_001755</name>
</gene>
<dbReference type="AlphaFoldDB" id="A0AAU8HRS1"/>
<reference evidence="2" key="1">
    <citation type="journal article" date="2018" name="Antonie Van Leeuwenhoek">
        <title>Proteinivorax hydrogeniformans sp. nov., an anaerobic, haloalkaliphilic bacterium fermenting proteinaceous compounds with high hydrogen production.</title>
        <authorList>
            <person name="Boltyanskaya Y."/>
            <person name="Detkova E."/>
            <person name="Pimenov N."/>
            <person name="Kevbrin V."/>
        </authorList>
    </citation>
    <scope>NUCLEOTIDE SEQUENCE</scope>
    <source>
        <strain evidence="2">Z-710</strain>
    </source>
</reference>
<accession>A0AAU8HRS1</accession>
<keyword evidence="1" id="KW-1133">Transmembrane helix</keyword>
<evidence type="ECO:0000256" key="1">
    <source>
        <dbReference type="SAM" id="Phobius"/>
    </source>
</evidence>
<keyword evidence="1" id="KW-0812">Transmembrane</keyword>
<dbReference type="RefSeq" id="WP_353892408.1">
    <property type="nucleotide sequence ID" value="NZ_CP159485.1"/>
</dbReference>
<organism evidence="2">
    <name type="scientific">Proteinivorax hydrogeniformans</name>
    <dbReference type="NCBI Taxonomy" id="1826727"/>
    <lineage>
        <taxon>Bacteria</taxon>
        <taxon>Bacillati</taxon>
        <taxon>Bacillota</taxon>
        <taxon>Clostridia</taxon>
        <taxon>Eubacteriales</taxon>
        <taxon>Proteinivoracaceae</taxon>
        <taxon>Proteinivorax</taxon>
    </lineage>
</organism>
<sequence>MKNFLKSGWYALAIMLIHTGVMIAYFKILGLIYHGGTTLDDSSFLGSHIQISVIVGAVGAFFIYKSMIEQKNAVSKKSVG</sequence>
<feature type="transmembrane region" description="Helical" evidence="1">
    <location>
        <begin position="45"/>
        <end position="64"/>
    </location>
</feature>
<feature type="transmembrane region" description="Helical" evidence="1">
    <location>
        <begin position="12"/>
        <end position="33"/>
    </location>
</feature>
<name>A0AAU8HRS1_9FIRM</name>
<dbReference type="EMBL" id="CP159485">
    <property type="protein sequence ID" value="XCI27831.1"/>
    <property type="molecule type" value="Genomic_DNA"/>
</dbReference>
<reference evidence="2" key="2">
    <citation type="submission" date="2024-06" db="EMBL/GenBank/DDBJ databases">
        <authorList>
            <person name="Petrova K.O."/>
            <person name="Toshchakov S.V."/>
            <person name="Boltjanskaja Y.V."/>
            <person name="Kevbrin V.V."/>
        </authorList>
    </citation>
    <scope>NUCLEOTIDE SEQUENCE</scope>
    <source>
        <strain evidence="2">Z-710</strain>
    </source>
</reference>
<evidence type="ECO:0000313" key="2">
    <source>
        <dbReference type="EMBL" id="XCI27831.1"/>
    </source>
</evidence>
<protein>
    <submittedName>
        <fullName evidence="2">Uncharacterized protein</fullName>
    </submittedName>
</protein>
<proteinExistence type="predicted"/>